<reference evidence="2 3" key="1">
    <citation type="submission" date="2018-05" db="EMBL/GenBank/DDBJ databases">
        <title>Genomic Encyclopedia of Type Strains, Phase IV (KMG-IV): sequencing the most valuable type-strain genomes for metagenomic binning, comparative biology and taxonomic classification.</title>
        <authorList>
            <person name="Goeker M."/>
        </authorList>
    </citation>
    <scope>NUCLEOTIDE SEQUENCE [LARGE SCALE GENOMIC DNA]</scope>
    <source>
        <strain evidence="2 3">DSM 19579</strain>
    </source>
</reference>
<feature type="transmembrane region" description="Helical" evidence="1">
    <location>
        <begin position="62"/>
        <end position="80"/>
    </location>
</feature>
<feature type="transmembrane region" description="Helical" evidence="1">
    <location>
        <begin position="6"/>
        <end position="25"/>
    </location>
</feature>
<comment type="caution">
    <text evidence="2">The sequence shown here is derived from an EMBL/GenBank/DDBJ whole genome shotgun (WGS) entry which is preliminary data.</text>
</comment>
<gene>
    <name evidence="2" type="ORF">DES37_1298</name>
</gene>
<keyword evidence="1" id="KW-1133">Transmembrane helix</keyword>
<dbReference type="RefSeq" id="WP_110028234.1">
    <property type="nucleotide sequence ID" value="NZ_QGTS01000029.1"/>
</dbReference>
<organism evidence="2 3">
    <name type="scientific">Mangrovibacter plantisponsor</name>
    <dbReference type="NCBI Taxonomy" id="451513"/>
    <lineage>
        <taxon>Bacteria</taxon>
        <taxon>Pseudomonadati</taxon>
        <taxon>Pseudomonadota</taxon>
        <taxon>Gammaproteobacteria</taxon>
        <taxon>Enterobacterales</taxon>
        <taxon>Enterobacteriaceae</taxon>
        <taxon>Mangrovibacter</taxon>
    </lineage>
</organism>
<keyword evidence="1" id="KW-0812">Transmembrane</keyword>
<dbReference type="InterPro" id="IPR008473">
    <property type="entry name" value="Phage_holin_3_7"/>
</dbReference>
<accession>A0A317PJB6</accession>
<dbReference type="Proteomes" id="UP000246744">
    <property type="component" value="Unassembled WGS sequence"/>
</dbReference>
<evidence type="ECO:0000256" key="1">
    <source>
        <dbReference type="SAM" id="Phobius"/>
    </source>
</evidence>
<protein>
    <submittedName>
        <fullName evidence="2">Putative 3TM holin</fullName>
    </submittedName>
</protein>
<dbReference type="AlphaFoldDB" id="A0A317PJB6"/>
<sequence>MTISEPAALVNAVICGVIVLVLMFYQRGDARHRPLISLLAYIIVLVYASVPFRFVFGLYHQSHWLVVLANILICVIILRVRGNVAQLIKLLHK</sequence>
<dbReference type="Pfam" id="PF05449">
    <property type="entry name" value="Phage_holin_3_7"/>
    <property type="match status" value="1"/>
</dbReference>
<evidence type="ECO:0000313" key="2">
    <source>
        <dbReference type="EMBL" id="PWV99563.1"/>
    </source>
</evidence>
<proteinExistence type="predicted"/>
<evidence type="ECO:0000313" key="3">
    <source>
        <dbReference type="Proteomes" id="UP000246744"/>
    </source>
</evidence>
<feature type="transmembrane region" description="Helical" evidence="1">
    <location>
        <begin position="37"/>
        <end position="56"/>
    </location>
</feature>
<dbReference type="OrthoDB" id="6455699at2"/>
<keyword evidence="1" id="KW-0472">Membrane</keyword>
<keyword evidence="3" id="KW-1185">Reference proteome</keyword>
<dbReference type="EMBL" id="QGTS01000029">
    <property type="protein sequence ID" value="PWV99563.1"/>
    <property type="molecule type" value="Genomic_DNA"/>
</dbReference>
<name>A0A317PJB6_9ENTR</name>